<organism evidence="2 3">
    <name type="scientific">Argiope bruennichi</name>
    <name type="common">Wasp spider</name>
    <name type="synonym">Aranea bruennichi</name>
    <dbReference type="NCBI Taxonomy" id="94029"/>
    <lineage>
        <taxon>Eukaryota</taxon>
        <taxon>Metazoa</taxon>
        <taxon>Ecdysozoa</taxon>
        <taxon>Arthropoda</taxon>
        <taxon>Chelicerata</taxon>
        <taxon>Arachnida</taxon>
        <taxon>Araneae</taxon>
        <taxon>Araneomorphae</taxon>
        <taxon>Entelegynae</taxon>
        <taxon>Araneoidea</taxon>
        <taxon>Araneidae</taxon>
        <taxon>Argiope</taxon>
    </lineage>
</organism>
<dbReference type="Proteomes" id="UP000807504">
    <property type="component" value="Unassembled WGS sequence"/>
</dbReference>
<feature type="region of interest" description="Disordered" evidence="1">
    <location>
        <begin position="42"/>
        <end position="67"/>
    </location>
</feature>
<proteinExistence type="predicted"/>
<evidence type="ECO:0000313" key="3">
    <source>
        <dbReference type="Proteomes" id="UP000807504"/>
    </source>
</evidence>
<evidence type="ECO:0000256" key="1">
    <source>
        <dbReference type="SAM" id="MobiDB-lite"/>
    </source>
</evidence>
<reference evidence="2" key="1">
    <citation type="journal article" date="2020" name="bioRxiv">
        <title>Chromosome-level reference genome of the European wasp spider Argiope bruennichi: a resource for studies on range expansion and evolutionary adaptation.</title>
        <authorList>
            <person name="Sheffer M.M."/>
            <person name="Hoppe A."/>
            <person name="Krehenwinkel H."/>
            <person name="Uhl G."/>
            <person name="Kuss A.W."/>
            <person name="Jensen L."/>
            <person name="Jensen C."/>
            <person name="Gillespie R.G."/>
            <person name="Hoff K.J."/>
            <person name="Prost S."/>
        </authorList>
    </citation>
    <scope>NUCLEOTIDE SEQUENCE</scope>
</reference>
<reference evidence="2" key="2">
    <citation type="submission" date="2020-06" db="EMBL/GenBank/DDBJ databases">
        <authorList>
            <person name="Sheffer M."/>
        </authorList>
    </citation>
    <scope>NUCLEOTIDE SEQUENCE</scope>
</reference>
<dbReference type="EMBL" id="JABXBU010000015">
    <property type="protein sequence ID" value="KAF8786375.1"/>
    <property type="molecule type" value="Genomic_DNA"/>
</dbReference>
<dbReference type="AlphaFoldDB" id="A0A8T0F826"/>
<feature type="compositionally biased region" description="Polar residues" evidence="1">
    <location>
        <begin position="58"/>
        <end position="67"/>
    </location>
</feature>
<protein>
    <submittedName>
        <fullName evidence="2">Uncharacterized protein</fullName>
    </submittedName>
</protein>
<comment type="caution">
    <text evidence="2">The sequence shown here is derived from an EMBL/GenBank/DDBJ whole genome shotgun (WGS) entry which is preliminary data.</text>
</comment>
<gene>
    <name evidence="2" type="ORF">HNY73_008096</name>
</gene>
<evidence type="ECO:0000313" key="2">
    <source>
        <dbReference type="EMBL" id="KAF8786375.1"/>
    </source>
</evidence>
<accession>A0A8T0F826</accession>
<keyword evidence="3" id="KW-1185">Reference proteome</keyword>
<sequence length="67" mass="7719">MRIRDISFIPSNQVQIKKFQVMLIPSSNILVFFQDVDSYSSSGQPMDNEKENVEQGPYLSTSFPFEL</sequence>
<name>A0A8T0F826_ARGBR</name>